<gene>
    <name evidence="3" type="ORF">STHAL_32460</name>
</gene>
<feature type="region of interest" description="Disordered" evidence="2">
    <location>
        <begin position="477"/>
        <end position="500"/>
    </location>
</feature>
<comment type="caution">
    <text evidence="3">The sequence shown here is derived from an EMBL/GenBank/DDBJ whole genome shotgun (WGS) entry which is preliminary data.</text>
</comment>
<accession>A0ABS6U0U4</accession>
<protein>
    <submittedName>
        <fullName evidence="3">Uncharacterized protein</fullName>
    </submittedName>
</protein>
<proteinExistence type="predicted"/>
<feature type="coiled-coil region" evidence="1">
    <location>
        <begin position="33"/>
        <end position="62"/>
    </location>
</feature>
<feature type="region of interest" description="Disordered" evidence="2">
    <location>
        <begin position="88"/>
        <end position="117"/>
    </location>
</feature>
<evidence type="ECO:0000256" key="2">
    <source>
        <dbReference type="SAM" id="MobiDB-lite"/>
    </source>
</evidence>
<sequence>MGLHSIAHACGHTATVNLFGRRADRESRARWLAERLCGSCRQEEKNRERAEENERCAQANQAAGLPALTGSPKQVAWAETIRAGLLSLLDQERTGPTGTQGRGSRTEAEDGSSRERRGLVETAHAALSEITEARWFIDHQSSSVLSLSQLVRRGRLRPRTVRDKEIGFTLSGLNRLTFPAGEVVGWELGGQRVRLRLVSSRWEGCSVTHPASMTQEESDGAVTVRFGGEWTLGVDDGARTRAVTAEAFYLDRVNRQKEPGERHFWGPPRYTPGEWNEFDVPEGEVTEQKDSDRELAVVQLACSRWEGLHFKHPVSMTRRHRPGFVTVRFGPRWDFTLLGGERTLRVNRQEVHADRTAPLPQPGPSLAVEPTLWHSVRFHPFRVFRTPDKDTWAARFPLESAWPQAVVFHRDSVCRQGEDGYVVWRFHDDWHFRVRTPDSGPVELSAEEFLAATADWAGRAPVPGTYVREPDRLVPDGEINVPDELREDDPFLGGDESAAL</sequence>
<feature type="compositionally biased region" description="Basic and acidic residues" evidence="2">
    <location>
        <begin position="104"/>
        <end position="117"/>
    </location>
</feature>
<dbReference type="RefSeq" id="WP_228873877.1">
    <property type="nucleotide sequence ID" value="NZ_JAHUVW010000004.1"/>
</dbReference>
<dbReference type="EMBL" id="JAHUVW010000004">
    <property type="protein sequence ID" value="MBV7674162.1"/>
    <property type="molecule type" value="Genomic_DNA"/>
</dbReference>
<feature type="compositionally biased region" description="Polar residues" evidence="2">
    <location>
        <begin position="94"/>
        <end position="103"/>
    </location>
</feature>
<keyword evidence="1" id="KW-0175">Coiled coil</keyword>
<name>A0ABS6U0U4_STRHA</name>
<evidence type="ECO:0000313" key="4">
    <source>
        <dbReference type="Proteomes" id="UP000735541"/>
    </source>
</evidence>
<keyword evidence="4" id="KW-1185">Reference proteome</keyword>
<reference evidence="3 4" key="1">
    <citation type="submission" date="2021-07" db="EMBL/GenBank/DDBJ databases">
        <title>Sequencing Streptomyces halstedii LGO-A4 genome an citrus endophytic actinomycete.</title>
        <authorList>
            <person name="Samborskyy M."/>
            <person name="Scott N."/>
            <person name="Deglau R."/>
            <person name="Dickens S."/>
            <person name="Oliveira L.G."/>
        </authorList>
    </citation>
    <scope>NUCLEOTIDE SEQUENCE [LARGE SCALE GENOMIC DNA]</scope>
    <source>
        <strain evidence="3 4">LGO-A4</strain>
    </source>
</reference>
<evidence type="ECO:0000256" key="1">
    <source>
        <dbReference type="SAM" id="Coils"/>
    </source>
</evidence>
<dbReference type="Proteomes" id="UP000735541">
    <property type="component" value="Unassembled WGS sequence"/>
</dbReference>
<organism evidence="3 4">
    <name type="scientific">Streptomyces halstedii</name>
    <dbReference type="NCBI Taxonomy" id="1944"/>
    <lineage>
        <taxon>Bacteria</taxon>
        <taxon>Bacillati</taxon>
        <taxon>Actinomycetota</taxon>
        <taxon>Actinomycetes</taxon>
        <taxon>Kitasatosporales</taxon>
        <taxon>Streptomycetaceae</taxon>
        <taxon>Streptomyces</taxon>
    </lineage>
</organism>
<evidence type="ECO:0000313" key="3">
    <source>
        <dbReference type="EMBL" id="MBV7674162.1"/>
    </source>
</evidence>